<organism evidence="5 6">
    <name type="scientific">Dactylosporangium maewongense</name>
    <dbReference type="NCBI Taxonomy" id="634393"/>
    <lineage>
        <taxon>Bacteria</taxon>
        <taxon>Bacillati</taxon>
        <taxon>Actinomycetota</taxon>
        <taxon>Actinomycetes</taxon>
        <taxon>Micromonosporales</taxon>
        <taxon>Micromonosporaceae</taxon>
        <taxon>Dactylosporangium</taxon>
    </lineage>
</organism>
<dbReference type="Gene3D" id="3.40.1170.60">
    <property type="match status" value="1"/>
</dbReference>
<dbReference type="PROSITE" id="PS50173">
    <property type="entry name" value="UMUC"/>
    <property type="match status" value="1"/>
</dbReference>
<dbReference type="InterPro" id="IPR036775">
    <property type="entry name" value="DNA_pol_Y-fam_lit_finger_sf"/>
</dbReference>
<keyword evidence="6" id="KW-1185">Reference proteome</keyword>
<dbReference type="Pfam" id="PF11799">
    <property type="entry name" value="IMS_C"/>
    <property type="match status" value="1"/>
</dbReference>
<dbReference type="InterPro" id="IPR050116">
    <property type="entry name" value="DNA_polymerase-Y"/>
</dbReference>
<evidence type="ECO:0000259" key="4">
    <source>
        <dbReference type="PROSITE" id="PS50173"/>
    </source>
</evidence>
<dbReference type="Gene3D" id="3.30.70.270">
    <property type="match status" value="1"/>
</dbReference>
<dbReference type="SUPFAM" id="SSF100879">
    <property type="entry name" value="Lesion bypass DNA polymerase (Y-family), little finger domain"/>
    <property type="match status" value="1"/>
</dbReference>
<comment type="catalytic activity">
    <reaction evidence="3">
        <text>DNA(n) + a 2'-deoxyribonucleoside 5'-triphosphate = DNA(n+1) + diphosphate</text>
        <dbReference type="Rhea" id="RHEA:22508"/>
        <dbReference type="Rhea" id="RHEA-COMP:17339"/>
        <dbReference type="Rhea" id="RHEA-COMP:17340"/>
        <dbReference type="ChEBI" id="CHEBI:33019"/>
        <dbReference type="ChEBI" id="CHEBI:61560"/>
        <dbReference type="ChEBI" id="CHEBI:173112"/>
        <dbReference type="EC" id="2.7.7.7"/>
    </reaction>
</comment>
<comment type="similarity">
    <text evidence="1">Belongs to the DNA polymerase type-Y family.</text>
</comment>
<evidence type="ECO:0000256" key="1">
    <source>
        <dbReference type="ARBA" id="ARBA00010945"/>
    </source>
</evidence>
<dbReference type="SUPFAM" id="SSF56672">
    <property type="entry name" value="DNA/RNA polymerases"/>
    <property type="match status" value="1"/>
</dbReference>
<gene>
    <name evidence="5" type="ORF">GCM10009827_113910</name>
</gene>
<accession>A0ABP4P3Z9</accession>
<reference evidence="6" key="1">
    <citation type="journal article" date="2019" name="Int. J. Syst. Evol. Microbiol.">
        <title>The Global Catalogue of Microorganisms (GCM) 10K type strain sequencing project: providing services to taxonomists for standard genome sequencing and annotation.</title>
        <authorList>
            <consortium name="The Broad Institute Genomics Platform"/>
            <consortium name="The Broad Institute Genome Sequencing Center for Infectious Disease"/>
            <person name="Wu L."/>
            <person name="Ma J."/>
        </authorList>
    </citation>
    <scope>NUCLEOTIDE SEQUENCE [LARGE SCALE GENOMIC DNA]</scope>
    <source>
        <strain evidence="6">JCM 15933</strain>
    </source>
</reference>
<evidence type="ECO:0000313" key="6">
    <source>
        <dbReference type="Proteomes" id="UP001501470"/>
    </source>
</evidence>
<dbReference type="InterPro" id="IPR001126">
    <property type="entry name" value="UmuC"/>
</dbReference>
<dbReference type="Gene3D" id="1.10.150.20">
    <property type="entry name" value="5' to 3' exonuclease, C-terminal subdomain"/>
    <property type="match status" value="1"/>
</dbReference>
<dbReference type="Proteomes" id="UP001501470">
    <property type="component" value="Unassembled WGS sequence"/>
</dbReference>
<evidence type="ECO:0000256" key="3">
    <source>
        <dbReference type="ARBA" id="ARBA00049244"/>
    </source>
</evidence>
<dbReference type="Gene3D" id="3.30.1490.100">
    <property type="entry name" value="DNA polymerase, Y-family, little finger domain"/>
    <property type="match status" value="1"/>
</dbReference>
<comment type="function">
    <text evidence="2">Poorly processive, error-prone DNA polymerase involved in untargeted mutagenesis. Copies undamaged DNA at stalled replication forks, which arise in vivo from mismatched or misaligned primer ends. These misaligned primers can be extended by PolIV. Exhibits no 3'-5' exonuclease (proofreading) activity. May be involved in translesional synthesis, in conjunction with the beta clamp from PolIII.</text>
</comment>
<feature type="domain" description="UmuC" evidence="4">
    <location>
        <begin position="5"/>
        <end position="184"/>
    </location>
</feature>
<evidence type="ECO:0000256" key="2">
    <source>
        <dbReference type="ARBA" id="ARBA00025589"/>
    </source>
</evidence>
<dbReference type="RefSeq" id="WP_344514836.1">
    <property type="nucleotide sequence ID" value="NZ_BAAAQD010000050.1"/>
</dbReference>
<dbReference type="Pfam" id="PF00817">
    <property type="entry name" value="IMS"/>
    <property type="match status" value="1"/>
</dbReference>
<protein>
    <submittedName>
        <fullName evidence="5">DNA polymerase IV</fullName>
    </submittedName>
</protein>
<dbReference type="NCBIfam" id="NF002883">
    <property type="entry name" value="PRK03352.1"/>
    <property type="match status" value="1"/>
</dbReference>
<dbReference type="InterPro" id="IPR043128">
    <property type="entry name" value="Rev_trsase/Diguanyl_cyclase"/>
</dbReference>
<dbReference type="PANTHER" id="PTHR11076:SF33">
    <property type="entry name" value="DNA POLYMERASE KAPPA"/>
    <property type="match status" value="1"/>
</dbReference>
<proteinExistence type="inferred from homology"/>
<evidence type="ECO:0000313" key="5">
    <source>
        <dbReference type="EMBL" id="GAA1573190.1"/>
    </source>
</evidence>
<comment type="caution">
    <text evidence="5">The sequence shown here is derived from an EMBL/GenBank/DDBJ whole genome shotgun (WGS) entry which is preliminary data.</text>
</comment>
<dbReference type="CDD" id="cd03586">
    <property type="entry name" value="PolY_Pol_IV_kappa"/>
    <property type="match status" value="1"/>
</dbReference>
<dbReference type="PANTHER" id="PTHR11076">
    <property type="entry name" value="DNA REPAIR POLYMERASE UMUC / TRANSFERASE FAMILY MEMBER"/>
    <property type="match status" value="1"/>
</dbReference>
<dbReference type="InterPro" id="IPR043502">
    <property type="entry name" value="DNA/RNA_pol_sf"/>
</dbReference>
<dbReference type="InterPro" id="IPR022880">
    <property type="entry name" value="DNApol_IV"/>
</dbReference>
<dbReference type="InterPro" id="IPR017961">
    <property type="entry name" value="DNA_pol_Y-fam_little_finger"/>
</dbReference>
<dbReference type="EMBL" id="BAAAQD010000050">
    <property type="protein sequence ID" value="GAA1573190.1"/>
    <property type="molecule type" value="Genomic_DNA"/>
</dbReference>
<name>A0ABP4P3Z9_9ACTN</name>
<sequence>MGWWLLHVDLDQFIAAVEILRRPSLKGLPVVVGGDGNPERPRQVVATASYEARALGVRSGMPLKAAAKRCPSAVFLPSDVEAYQAASVQVMATLARFPVLLQVYGWDEAFLGADTDEPMVLAADVRQAVLDETGLSCAVGVGDNKLTAKHAARFAKPGGLFQLTGSTWPDVMGGLPAADLWGVGPKTTKRLTTIGVHTVADLAACDAALLIEHFGQRSGTWLAATAVGTGDTTIDTEPWIARSRSRETTFLTDVTDPDELAGHVSALATALGASVVADGRQVTHVAVKVRFSSFYTPTKVMKLRGGPTTDLDVIAGTARTVLAKFSLHRPVRLLGVRLDLELPA</sequence>